<dbReference type="Gene3D" id="1.10.10.60">
    <property type="entry name" value="Homeodomain-like"/>
    <property type="match status" value="1"/>
</dbReference>
<accession>A0A8K0P5F7</accession>
<dbReference type="GO" id="GO:0003677">
    <property type="term" value="F:DNA binding"/>
    <property type="evidence" value="ECO:0007669"/>
    <property type="project" value="InterPro"/>
</dbReference>
<dbReference type="InterPro" id="IPR007889">
    <property type="entry name" value="HTH_Psq"/>
</dbReference>
<dbReference type="GO" id="GO:0005634">
    <property type="term" value="C:nucleus"/>
    <property type="evidence" value="ECO:0007669"/>
    <property type="project" value="UniProtKB-SubCell"/>
</dbReference>
<keyword evidence="4" id="KW-1185">Reference proteome</keyword>
<proteinExistence type="predicted"/>
<reference evidence="3" key="1">
    <citation type="submission" date="2013-04" db="EMBL/GenBank/DDBJ databases">
        <authorList>
            <person name="Qu J."/>
            <person name="Murali S.C."/>
            <person name="Bandaranaike D."/>
            <person name="Bellair M."/>
            <person name="Blankenburg K."/>
            <person name="Chao H."/>
            <person name="Dinh H."/>
            <person name="Doddapaneni H."/>
            <person name="Downs B."/>
            <person name="Dugan-Rocha S."/>
            <person name="Elkadiri S."/>
            <person name="Gnanaolivu R.D."/>
            <person name="Hernandez B."/>
            <person name="Javaid M."/>
            <person name="Jayaseelan J.C."/>
            <person name="Lee S."/>
            <person name="Li M."/>
            <person name="Ming W."/>
            <person name="Munidasa M."/>
            <person name="Muniz J."/>
            <person name="Nguyen L."/>
            <person name="Ongeri F."/>
            <person name="Osuji N."/>
            <person name="Pu L.-L."/>
            <person name="Puazo M."/>
            <person name="Qu C."/>
            <person name="Quiroz J."/>
            <person name="Raj R."/>
            <person name="Weissenberger G."/>
            <person name="Xin Y."/>
            <person name="Zou X."/>
            <person name="Han Y."/>
            <person name="Richards S."/>
            <person name="Worley K."/>
            <person name="Muzny D."/>
            <person name="Gibbs R."/>
        </authorList>
    </citation>
    <scope>NUCLEOTIDE SEQUENCE</scope>
    <source>
        <strain evidence="3">Sampled in the wild</strain>
    </source>
</reference>
<dbReference type="Proteomes" id="UP000792457">
    <property type="component" value="Unassembled WGS sequence"/>
</dbReference>
<name>A0A8K0P5F7_LADFU</name>
<dbReference type="InterPro" id="IPR009057">
    <property type="entry name" value="Homeodomain-like_sf"/>
</dbReference>
<evidence type="ECO:0000259" key="2">
    <source>
        <dbReference type="Pfam" id="PF05225"/>
    </source>
</evidence>
<dbReference type="AlphaFoldDB" id="A0A8K0P5F7"/>
<dbReference type="OrthoDB" id="6754776at2759"/>
<comment type="caution">
    <text evidence="3">The sequence shown here is derived from an EMBL/GenBank/DDBJ whole genome shotgun (WGS) entry which is preliminary data.</text>
</comment>
<gene>
    <name evidence="3" type="ORF">J437_LFUL012807</name>
</gene>
<evidence type="ECO:0000313" key="4">
    <source>
        <dbReference type="Proteomes" id="UP000792457"/>
    </source>
</evidence>
<dbReference type="EMBL" id="KZ309052">
    <property type="protein sequence ID" value="KAG8236615.1"/>
    <property type="molecule type" value="Genomic_DNA"/>
</dbReference>
<protein>
    <recommendedName>
        <fullName evidence="2">HTH psq-type domain-containing protein</fullName>
    </recommendedName>
</protein>
<feature type="domain" description="HTH psq-type" evidence="2">
    <location>
        <begin position="18"/>
        <end position="53"/>
    </location>
</feature>
<evidence type="ECO:0000256" key="1">
    <source>
        <dbReference type="ARBA" id="ARBA00004123"/>
    </source>
</evidence>
<dbReference type="Pfam" id="PF05225">
    <property type="entry name" value="HTH_psq"/>
    <property type="match status" value="1"/>
</dbReference>
<organism evidence="3 4">
    <name type="scientific">Ladona fulva</name>
    <name type="common">Scarce chaser dragonfly</name>
    <name type="synonym">Libellula fulva</name>
    <dbReference type="NCBI Taxonomy" id="123851"/>
    <lineage>
        <taxon>Eukaryota</taxon>
        <taxon>Metazoa</taxon>
        <taxon>Ecdysozoa</taxon>
        <taxon>Arthropoda</taxon>
        <taxon>Hexapoda</taxon>
        <taxon>Insecta</taxon>
        <taxon>Pterygota</taxon>
        <taxon>Palaeoptera</taxon>
        <taxon>Odonata</taxon>
        <taxon>Epiprocta</taxon>
        <taxon>Anisoptera</taxon>
        <taxon>Libelluloidea</taxon>
        <taxon>Libellulidae</taxon>
        <taxon>Ladona</taxon>
    </lineage>
</organism>
<sequence length="104" mass="12180">MVRTYVRKNDRQKWDINAMELAVEAVLLSKMGFLKASKQFNVPRSSIERYLKRPKKKPDYKVDKSDGKYKNVFTAEQEAELVSYLKTTENRIFGLTMKDLRSLG</sequence>
<evidence type="ECO:0000313" key="3">
    <source>
        <dbReference type="EMBL" id="KAG8236615.1"/>
    </source>
</evidence>
<comment type="subcellular location">
    <subcellularLocation>
        <location evidence="1">Nucleus</location>
    </subcellularLocation>
</comment>
<reference evidence="3" key="2">
    <citation type="submission" date="2017-10" db="EMBL/GenBank/DDBJ databases">
        <title>Ladona fulva Genome sequencing and assembly.</title>
        <authorList>
            <person name="Murali S."/>
            <person name="Richards S."/>
            <person name="Bandaranaike D."/>
            <person name="Bellair M."/>
            <person name="Blankenburg K."/>
            <person name="Chao H."/>
            <person name="Dinh H."/>
            <person name="Doddapaneni H."/>
            <person name="Dugan-Rocha S."/>
            <person name="Elkadiri S."/>
            <person name="Gnanaolivu R."/>
            <person name="Hernandez B."/>
            <person name="Skinner E."/>
            <person name="Javaid M."/>
            <person name="Lee S."/>
            <person name="Li M."/>
            <person name="Ming W."/>
            <person name="Munidasa M."/>
            <person name="Muniz J."/>
            <person name="Nguyen L."/>
            <person name="Hughes D."/>
            <person name="Osuji N."/>
            <person name="Pu L.-L."/>
            <person name="Puazo M."/>
            <person name="Qu C."/>
            <person name="Quiroz J."/>
            <person name="Raj R."/>
            <person name="Weissenberger G."/>
            <person name="Xin Y."/>
            <person name="Zou X."/>
            <person name="Han Y."/>
            <person name="Worley K."/>
            <person name="Muzny D."/>
            <person name="Gibbs R."/>
        </authorList>
    </citation>
    <scope>NUCLEOTIDE SEQUENCE</scope>
    <source>
        <strain evidence="3">Sampled in the wild</strain>
    </source>
</reference>
<dbReference type="SUPFAM" id="SSF46689">
    <property type="entry name" value="Homeodomain-like"/>
    <property type="match status" value="1"/>
</dbReference>